<dbReference type="AlphaFoldDB" id="A0A7D6BGQ9"/>
<gene>
    <name evidence="1" type="ORF">Sv326_0540</name>
</gene>
<evidence type="ECO:0000313" key="2">
    <source>
        <dbReference type="Proteomes" id="UP000510821"/>
    </source>
</evidence>
<accession>A0A7D6BGQ9</accession>
<dbReference type="EMBL" id="CP058998">
    <property type="protein sequence ID" value="QLJ52715.1"/>
    <property type="molecule type" value="Genomic_DNA"/>
</dbReference>
<sequence>MKKGKEVSLKDRLGLFLSNYKELHEAAVTHQHEGVGRTAVDIIAGSRMLSEWDKSQYFGDTAIFSPHLSVAENAWSRIEEGSAPELSKLDRAKFIASFSKHEPVAIDALDFIERSDIHEEDKVKNAMYIGAHTAYLSIAKRTLNLIIRSRLRGDEKLRYVRELAQASKHRDIRSKATKWLDDFKVVRG</sequence>
<name>A0A7D6BGQ9_FERL1</name>
<protein>
    <submittedName>
        <fullName evidence="1">Uncharacterized protein</fullName>
    </submittedName>
</protein>
<evidence type="ECO:0000313" key="1">
    <source>
        <dbReference type="EMBL" id="QLJ52715.1"/>
    </source>
</evidence>
<reference evidence="2" key="1">
    <citation type="submission" date="2020-07" db="EMBL/GenBank/DDBJ databases">
        <title>Metabolic diversity and evolutionary history of the archaeal phylum ###Micrarchaeota### uncovered from a freshwater lake metagenome.</title>
        <authorList>
            <person name="Kadnikov V.V."/>
            <person name="Savvichev A.S."/>
            <person name="Mardanov A.V."/>
            <person name="Beletsky A.V."/>
            <person name="Chupakov A.V."/>
            <person name="Kokryatskaya N.M."/>
            <person name="Pimenov N.V."/>
            <person name="Ravin N.V."/>
        </authorList>
    </citation>
    <scope>NUCLEOTIDE SEQUENCE [LARGE SCALE GENOMIC DNA]</scope>
</reference>
<proteinExistence type="predicted"/>
<organism evidence="1 2">
    <name type="scientific">Fermentimicrarchaeum limneticum</name>
    <dbReference type="NCBI Taxonomy" id="2795018"/>
    <lineage>
        <taxon>Archaea</taxon>
        <taxon>Candidatus Micrarchaeota</taxon>
        <taxon>Candidatus Fermentimicrarchaeales</taxon>
        <taxon>Candidatus Fermentimicrarchaeaceae</taxon>
        <taxon>Candidatus Fermentimicrarchaeum</taxon>
    </lineage>
</organism>
<dbReference type="Proteomes" id="UP000510821">
    <property type="component" value="Chromosome"/>
</dbReference>
<dbReference type="KEGG" id="flt:Sv326_0540"/>